<dbReference type="GO" id="GO:0016137">
    <property type="term" value="P:glycoside metabolic process"/>
    <property type="evidence" value="ECO:0007669"/>
    <property type="project" value="UniProtKB-ARBA"/>
</dbReference>
<dbReference type="GO" id="GO:0009312">
    <property type="term" value="P:oligosaccharide biosynthetic process"/>
    <property type="evidence" value="ECO:0007669"/>
    <property type="project" value="InterPro"/>
</dbReference>
<dbReference type="PANTHER" id="PTHR12993">
    <property type="entry name" value="N-ACETYLGLUCOSAMINYL-PHOSPHATIDYLINOSITOL DE-N-ACETYLASE-RELATED"/>
    <property type="match status" value="1"/>
</dbReference>
<gene>
    <name evidence="3" type="ORF">EUA07_17600</name>
</gene>
<reference evidence="3 4" key="1">
    <citation type="submission" date="2019-01" db="EMBL/GenBank/DDBJ databases">
        <title>Novel species of Nocardioides.</title>
        <authorList>
            <person name="Liu Q."/>
            <person name="Xin Y.-H."/>
        </authorList>
    </citation>
    <scope>NUCLEOTIDE SEQUENCE [LARGE SCALE GENOMIC DNA]</scope>
    <source>
        <strain evidence="3 4">CGMCC 4.6875</strain>
    </source>
</reference>
<dbReference type="InterPro" id="IPR008715">
    <property type="entry name" value="SAM-MeTfrase_NodS-like"/>
</dbReference>
<feature type="compositionally biased region" description="Polar residues" evidence="2">
    <location>
        <begin position="44"/>
        <end position="55"/>
    </location>
</feature>
<dbReference type="Pfam" id="PF05401">
    <property type="entry name" value="NodS"/>
    <property type="match status" value="1"/>
</dbReference>
<dbReference type="Gene3D" id="3.40.50.150">
    <property type="entry name" value="Vaccinia Virus protein VP39"/>
    <property type="match status" value="1"/>
</dbReference>
<dbReference type="InterPro" id="IPR029063">
    <property type="entry name" value="SAM-dependent_MTases_sf"/>
</dbReference>
<comment type="caution">
    <text evidence="3">The sequence shown here is derived from an EMBL/GenBank/DDBJ whole genome shotgun (WGS) entry which is preliminary data.</text>
</comment>
<dbReference type="GO" id="GO:0016811">
    <property type="term" value="F:hydrolase activity, acting on carbon-nitrogen (but not peptide) bonds, in linear amides"/>
    <property type="evidence" value="ECO:0007669"/>
    <property type="project" value="TreeGrafter"/>
</dbReference>
<dbReference type="InterPro" id="IPR024078">
    <property type="entry name" value="LmbE-like_dom_sf"/>
</dbReference>
<proteinExistence type="predicted"/>
<dbReference type="SUPFAM" id="SSF102588">
    <property type="entry name" value="LmbE-like"/>
    <property type="match status" value="1"/>
</dbReference>
<dbReference type="GO" id="GO:0008757">
    <property type="term" value="F:S-adenosylmethionine-dependent methyltransferase activity"/>
    <property type="evidence" value="ECO:0007669"/>
    <property type="project" value="InterPro"/>
</dbReference>
<evidence type="ECO:0000256" key="2">
    <source>
        <dbReference type="SAM" id="MobiDB-lite"/>
    </source>
</evidence>
<dbReference type="SUPFAM" id="SSF53335">
    <property type="entry name" value="S-adenosyl-L-methionine-dependent methyltransferases"/>
    <property type="match status" value="1"/>
</dbReference>
<sequence>MARRARPGRPGPVAARRPGVELVTDEVTAPQFRHDRPGTPAADWSSTVGSLPTTALPQGRSRLVVVGAHPDDETLGAGGLVHTAASAGLRVEVVTATAGEGSHPSSPTHPPGRLAEVRRAELRRATSLLAPGAEVACLDLPDGDVAAHEEELVAVLVEMIGTDGADVVLCAPWRRDGHPDHEAVGRAAATAAHRTDAQLLEYPVWLWHWGRPDDLSGSDVVRLPLAPAAVAAKRAAVAAHASQVRPLSSAPGDEVLLGPDLLAHFGREVEVFVTGGPGTEDDTLDRVHRERPDPWDVGSFYERRKRALTLAALPREHYASALEVGCSVGELAVDLATRCDRLLAVDSSPAAVDLARGRTAGIEGLEVRRARVPDEWPEGRHDLVSVSEVGYFLSPHGLAELVRLCRDSLTDDGHLLLCHWRHQPVGWPLAGPAVHDAFLATGAPVLVEHHEPDFLLHVLGRPS</sequence>
<dbReference type="Gene3D" id="3.40.50.10320">
    <property type="entry name" value="LmbE-like"/>
    <property type="match status" value="1"/>
</dbReference>
<evidence type="ECO:0000313" key="3">
    <source>
        <dbReference type="EMBL" id="RYB98606.1"/>
    </source>
</evidence>
<feature type="region of interest" description="Disordered" evidence="2">
    <location>
        <begin position="26"/>
        <end position="55"/>
    </location>
</feature>
<accession>A0A4Q2S835</accession>
<dbReference type="Proteomes" id="UP000293291">
    <property type="component" value="Unassembled WGS sequence"/>
</dbReference>
<dbReference type="Pfam" id="PF02585">
    <property type="entry name" value="PIG-L"/>
    <property type="match status" value="1"/>
</dbReference>
<name>A0A4Q2S835_9ACTN</name>
<dbReference type="GO" id="GO:0032259">
    <property type="term" value="P:methylation"/>
    <property type="evidence" value="ECO:0007669"/>
    <property type="project" value="UniProtKB-KW"/>
</dbReference>
<dbReference type="OrthoDB" id="116799at2"/>
<keyword evidence="3" id="KW-0808">Transferase</keyword>
<dbReference type="AlphaFoldDB" id="A0A4Q2S835"/>
<dbReference type="CDD" id="cd02440">
    <property type="entry name" value="AdoMet_MTases"/>
    <property type="match status" value="1"/>
</dbReference>
<keyword evidence="1" id="KW-0862">Zinc</keyword>
<dbReference type="PANTHER" id="PTHR12993:SF29">
    <property type="entry name" value="BLR3841 PROTEIN"/>
    <property type="match status" value="1"/>
</dbReference>
<protein>
    <submittedName>
        <fullName evidence="3">Methyltransferase domain-containing protein</fullName>
    </submittedName>
</protein>
<keyword evidence="4" id="KW-1185">Reference proteome</keyword>
<evidence type="ECO:0000313" key="4">
    <source>
        <dbReference type="Proteomes" id="UP000293291"/>
    </source>
</evidence>
<evidence type="ECO:0000256" key="1">
    <source>
        <dbReference type="ARBA" id="ARBA00022833"/>
    </source>
</evidence>
<keyword evidence="3" id="KW-0489">Methyltransferase</keyword>
<dbReference type="InterPro" id="IPR003737">
    <property type="entry name" value="GlcNAc_PI_deacetylase-related"/>
</dbReference>
<dbReference type="EMBL" id="SDWU01000022">
    <property type="protein sequence ID" value="RYB98606.1"/>
    <property type="molecule type" value="Genomic_DNA"/>
</dbReference>
<organism evidence="3 4">
    <name type="scientific">Nocardioides ganghwensis</name>
    <dbReference type="NCBI Taxonomy" id="252230"/>
    <lineage>
        <taxon>Bacteria</taxon>
        <taxon>Bacillati</taxon>
        <taxon>Actinomycetota</taxon>
        <taxon>Actinomycetes</taxon>
        <taxon>Propionibacteriales</taxon>
        <taxon>Nocardioidaceae</taxon>
        <taxon>Nocardioides</taxon>
    </lineage>
</organism>